<name>A0ACA9QH43_9GLOM</name>
<evidence type="ECO:0000313" key="2">
    <source>
        <dbReference type="Proteomes" id="UP000789366"/>
    </source>
</evidence>
<organism evidence="1 2">
    <name type="scientific">Cetraspora pellucida</name>
    <dbReference type="NCBI Taxonomy" id="1433469"/>
    <lineage>
        <taxon>Eukaryota</taxon>
        <taxon>Fungi</taxon>
        <taxon>Fungi incertae sedis</taxon>
        <taxon>Mucoromycota</taxon>
        <taxon>Glomeromycotina</taxon>
        <taxon>Glomeromycetes</taxon>
        <taxon>Diversisporales</taxon>
        <taxon>Gigasporaceae</taxon>
        <taxon>Cetraspora</taxon>
    </lineage>
</organism>
<comment type="caution">
    <text evidence="1">The sequence shown here is derived from an EMBL/GenBank/DDBJ whole genome shotgun (WGS) entry which is preliminary data.</text>
</comment>
<protein>
    <submittedName>
        <fullName evidence="1">3882_t:CDS:1</fullName>
    </submittedName>
</protein>
<evidence type="ECO:0000313" key="1">
    <source>
        <dbReference type="EMBL" id="CAG8748285.1"/>
    </source>
</evidence>
<gene>
    <name evidence="1" type="ORF">SPELUC_LOCUS14295</name>
</gene>
<proteinExistence type="predicted"/>
<accession>A0ACA9QH43</accession>
<feature type="non-terminal residue" evidence="1">
    <location>
        <position position="61"/>
    </location>
</feature>
<dbReference type="Proteomes" id="UP000789366">
    <property type="component" value="Unassembled WGS sequence"/>
</dbReference>
<reference evidence="1" key="1">
    <citation type="submission" date="2021-06" db="EMBL/GenBank/DDBJ databases">
        <authorList>
            <person name="Kallberg Y."/>
            <person name="Tangrot J."/>
            <person name="Rosling A."/>
        </authorList>
    </citation>
    <scope>NUCLEOTIDE SEQUENCE</scope>
    <source>
        <strain evidence="1">28 12/20/2015</strain>
    </source>
</reference>
<sequence length="61" mass="6840">MAVFTLSAQVKFGSKAAAQFFYRHAKFCASHQVLVIVLAILIVLPLCYPAFDTYYLNPVKD</sequence>
<keyword evidence="2" id="KW-1185">Reference proteome</keyword>
<dbReference type="EMBL" id="CAJVPW010041463">
    <property type="protein sequence ID" value="CAG8748285.1"/>
    <property type="molecule type" value="Genomic_DNA"/>
</dbReference>